<dbReference type="InterPro" id="IPR000504">
    <property type="entry name" value="RRM_dom"/>
</dbReference>
<dbReference type="GO" id="GO:0003723">
    <property type="term" value="F:RNA binding"/>
    <property type="evidence" value="ECO:0007669"/>
    <property type="project" value="InterPro"/>
</dbReference>
<protein>
    <recommendedName>
        <fullName evidence="2">RRM domain-containing protein</fullName>
    </recommendedName>
</protein>
<feature type="signal peptide" evidence="1">
    <location>
        <begin position="1"/>
        <end position="16"/>
    </location>
</feature>
<keyword evidence="1" id="KW-0732">Signal</keyword>
<feature type="chain" id="PRO_5029684523" description="RRM domain-containing protein" evidence="1">
    <location>
        <begin position="17"/>
        <end position="100"/>
    </location>
</feature>
<dbReference type="Proteomes" id="UP000593567">
    <property type="component" value="Unassembled WGS sequence"/>
</dbReference>
<dbReference type="Pfam" id="PF00076">
    <property type="entry name" value="RRM_1"/>
    <property type="match status" value="1"/>
</dbReference>
<dbReference type="Gene3D" id="3.30.70.330">
    <property type="match status" value="1"/>
</dbReference>
<feature type="domain" description="RRM" evidence="2">
    <location>
        <begin position="58"/>
        <end position="90"/>
    </location>
</feature>
<evidence type="ECO:0000259" key="2">
    <source>
        <dbReference type="Pfam" id="PF00076"/>
    </source>
</evidence>
<name>A0A7J7JDY8_BUGNE</name>
<reference evidence="3" key="1">
    <citation type="submission" date="2020-06" db="EMBL/GenBank/DDBJ databases">
        <title>Draft genome of Bugula neritina, a colonial animal packing powerful symbionts and potential medicines.</title>
        <authorList>
            <person name="Rayko M."/>
        </authorList>
    </citation>
    <scope>NUCLEOTIDE SEQUENCE [LARGE SCALE GENOMIC DNA]</scope>
    <source>
        <strain evidence="3">Kwan_BN1</strain>
    </source>
</reference>
<evidence type="ECO:0000313" key="4">
    <source>
        <dbReference type="Proteomes" id="UP000593567"/>
    </source>
</evidence>
<sequence length="100" mass="11533">MALISIIINFLRYLIIIPNSTLVEFKGDKMIHVKDIRYCTPPFSKQPIQSGRLDEHSLYVKNIPKYMDEKAIEKLFSPFGPVGSIKLLSKEQYPCNRSIC</sequence>
<keyword evidence="4" id="KW-1185">Reference proteome</keyword>
<dbReference type="AlphaFoldDB" id="A0A7J7JDY8"/>
<dbReference type="EMBL" id="VXIV02002581">
    <property type="protein sequence ID" value="KAF6024440.1"/>
    <property type="molecule type" value="Genomic_DNA"/>
</dbReference>
<dbReference type="InterPro" id="IPR012677">
    <property type="entry name" value="Nucleotide-bd_a/b_plait_sf"/>
</dbReference>
<gene>
    <name evidence="3" type="ORF">EB796_017258</name>
</gene>
<proteinExistence type="predicted"/>
<evidence type="ECO:0000256" key="1">
    <source>
        <dbReference type="SAM" id="SignalP"/>
    </source>
</evidence>
<comment type="caution">
    <text evidence="3">The sequence shown here is derived from an EMBL/GenBank/DDBJ whole genome shotgun (WGS) entry which is preliminary data.</text>
</comment>
<dbReference type="InterPro" id="IPR035979">
    <property type="entry name" value="RBD_domain_sf"/>
</dbReference>
<dbReference type="SUPFAM" id="SSF54928">
    <property type="entry name" value="RNA-binding domain, RBD"/>
    <property type="match status" value="1"/>
</dbReference>
<dbReference type="CDD" id="cd00590">
    <property type="entry name" value="RRM_SF"/>
    <property type="match status" value="1"/>
</dbReference>
<evidence type="ECO:0000313" key="3">
    <source>
        <dbReference type="EMBL" id="KAF6024440.1"/>
    </source>
</evidence>
<accession>A0A7J7JDY8</accession>
<dbReference type="OrthoDB" id="5390at2759"/>
<organism evidence="3 4">
    <name type="scientific">Bugula neritina</name>
    <name type="common">Brown bryozoan</name>
    <name type="synonym">Sertularia neritina</name>
    <dbReference type="NCBI Taxonomy" id="10212"/>
    <lineage>
        <taxon>Eukaryota</taxon>
        <taxon>Metazoa</taxon>
        <taxon>Spiralia</taxon>
        <taxon>Lophotrochozoa</taxon>
        <taxon>Bryozoa</taxon>
        <taxon>Gymnolaemata</taxon>
        <taxon>Cheilostomatida</taxon>
        <taxon>Flustrina</taxon>
        <taxon>Buguloidea</taxon>
        <taxon>Bugulidae</taxon>
        <taxon>Bugula</taxon>
    </lineage>
</organism>